<sequence>MQTVQNVTNDETGKGDKPKTTAGSGIHFEPGMFLYVPKANFQDKDTIVRMASIPHGTTMNAQGHVPTKTANPLGGVTGAPTIDVVDTTPFPIGKFNPEDRLVKLFATPMDAGRDNLTLRVPQKLKPFIEQGTITKEIIKNPNIVLRNALQGLTVKEHVAFEVSTGHPTAKVNSGGISNIAFLSGQQDPVKDAVTPASVVRPNAHAESATSKFWIEKIEYDVIVPKLPGNASIDLKPEMPPSHHQAPTPRFRITAPPGGVPPGGKKIKVTGTQIQYSQTIILNFGGLSWPHVTCATLVPTDLQRFQMTGKE</sequence>
<dbReference type="AlphaFoldDB" id="A0AA40ER72"/>
<evidence type="ECO:0000313" key="2">
    <source>
        <dbReference type="EMBL" id="KAK0744033.1"/>
    </source>
</evidence>
<feature type="region of interest" description="Disordered" evidence="1">
    <location>
        <begin position="1"/>
        <end position="25"/>
    </location>
</feature>
<protein>
    <submittedName>
        <fullName evidence="2">Uncharacterized protein</fullName>
    </submittedName>
</protein>
<keyword evidence="3" id="KW-1185">Reference proteome</keyword>
<accession>A0AA40ER72</accession>
<organism evidence="2 3">
    <name type="scientific">Schizothecium vesticola</name>
    <dbReference type="NCBI Taxonomy" id="314040"/>
    <lineage>
        <taxon>Eukaryota</taxon>
        <taxon>Fungi</taxon>
        <taxon>Dikarya</taxon>
        <taxon>Ascomycota</taxon>
        <taxon>Pezizomycotina</taxon>
        <taxon>Sordariomycetes</taxon>
        <taxon>Sordariomycetidae</taxon>
        <taxon>Sordariales</taxon>
        <taxon>Schizotheciaceae</taxon>
        <taxon>Schizothecium</taxon>
    </lineage>
</organism>
<evidence type="ECO:0000313" key="3">
    <source>
        <dbReference type="Proteomes" id="UP001172155"/>
    </source>
</evidence>
<proteinExistence type="predicted"/>
<name>A0AA40ER72_9PEZI</name>
<gene>
    <name evidence="2" type="ORF">B0T18DRAFT_416413</name>
</gene>
<reference evidence="2" key="1">
    <citation type="submission" date="2023-06" db="EMBL/GenBank/DDBJ databases">
        <title>Genome-scale phylogeny and comparative genomics of the fungal order Sordariales.</title>
        <authorList>
            <consortium name="Lawrence Berkeley National Laboratory"/>
            <person name="Hensen N."/>
            <person name="Bonometti L."/>
            <person name="Westerberg I."/>
            <person name="Brannstrom I.O."/>
            <person name="Guillou S."/>
            <person name="Cros-Aarteil S."/>
            <person name="Calhoun S."/>
            <person name="Haridas S."/>
            <person name="Kuo A."/>
            <person name="Mondo S."/>
            <person name="Pangilinan J."/>
            <person name="Riley R."/>
            <person name="LaButti K."/>
            <person name="Andreopoulos B."/>
            <person name="Lipzen A."/>
            <person name="Chen C."/>
            <person name="Yanf M."/>
            <person name="Daum C."/>
            <person name="Ng V."/>
            <person name="Clum A."/>
            <person name="Steindorff A."/>
            <person name="Ohm R."/>
            <person name="Martin F."/>
            <person name="Silar P."/>
            <person name="Natvig D."/>
            <person name="Lalanne C."/>
            <person name="Gautier V."/>
            <person name="Ament-velasquez S.L."/>
            <person name="Kruys A."/>
            <person name="Hutchinson M.I."/>
            <person name="Powell A.J."/>
            <person name="Barry K."/>
            <person name="Miller A.N."/>
            <person name="Grigoriev I.V."/>
            <person name="Debuchy R."/>
            <person name="Gladieux P."/>
            <person name="Thoren M.H."/>
            <person name="Johannesson H."/>
        </authorList>
    </citation>
    <scope>NUCLEOTIDE SEQUENCE</scope>
    <source>
        <strain evidence="2">SMH3187-1</strain>
    </source>
</reference>
<dbReference type="EMBL" id="JAUKUD010000005">
    <property type="protein sequence ID" value="KAK0744033.1"/>
    <property type="molecule type" value="Genomic_DNA"/>
</dbReference>
<comment type="caution">
    <text evidence="2">The sequence shown here is derived from an EMBL/GenBank/DDBJ whole genome shotgun (WGS) entry which is preliminary data.</text>
</comment>
<dbReference type="Proteomes" id="UP001172155">
    <property type="component" value="Unassembled WGS sequence"/>
</dbReference>
<feature type="compositionally biased region" description="Polar residues" evidence="1">
    <location>
        <begin position="1"/>
        <end position="10"/>
    </location>
</feature>
<evidence type="ECO:0000256" key="1">
    <source>
        <dbReference type="SAM" id="MobiDB-lite"/>
    </source>
</evidence>